<keyword evidence="1" id="KW-0732">Signal</keyword>
<proteinExistence type="predicted"/>
<protein>
    <submittedName>
        <fullName evidence="2">Uncharacterized protein</fullName>
    </submittedName>
</protein>
<dbReference type="SMART" id="SM00700">
    <property type="entry name" value="JHBP"/>
    <property type="match status" value="1"/>
</dbReference>
<dbReference type="Proteomes" id="UP000801492">
    <property type="component" value="Unassembled WGS sequence"/>
</dbReference>
<feature type="chain" id="PRO_5035431588" evidence="1">
    <location>
        <begin position="23"/>
        <end position="258"/>
    </location>
</feature>
<evidence type="ECO:0000313" key="3">
    <source>
        <dbReference type="Proteomes" id="UP000801492"/>
    </source>
</evidence>
<dbReference type="AlphaFoldDB" id="A0A8K0CKU4"/>
<feature type="signal peptide" evidence="1">
    <location>
        <begin position="1"/>
        <end position="22"/>
    </location>
</feature>
<gene>
    <name evidence="2" type="ORF">ILUMI_19867</name>
</gene>
<dbReference type="Gene3D" id="3.15.10.30">
    <property type="entry name" value="Haemolymph juvenile hormone binding protein"/>
    <property type="match status" value="1"/>
</dbReference>
<dbReference type="Pfam" id="PF06585">
    <property type="entry name" value="JHBP"/>
    <property type="match status" value="1"/>
</dbReference>
<dbReference type="InterPro" id="IPR038606">
    <property type="entry name" value="To_sf"/>
</dbReference>
<dbReference type="InterPro" id="IPR010562">
    <property type="entry name" value="Haemolymph_juvenile_hormone-bd"/>
</dbReference>
<sequence>MPSATLTSVVLLSALLLESTTANDLPNYFPTCHLNEDGLNDCILNGFKTLKSYVGHGIEEIGLPSLKPLYVARLEIGQEEALANYSMILNNFTVWGLDNYDVKEFRYDPNTTTFHGRLEYDKVIMSTVPYNISGQILLAPLKGEGFGQAIIGPLSGSFEVNGNIKEKDGIDYYNTTNIHVHLDIADGYYFLSNIFDNPYLTRTTVEIFNINSKLMTSVVTPVFEEMTKLGITSIMESLTNALSYEQMFPIINSLSVLP</sequence>
<name>A0A8K0CKU4_IGNLU</name>
<dbReference type="OrthoDB" id="8185598at2759"/>
<dbReference type="GO" id="GO:0005615">
    <property type="term" value="C:extracellular space"/>
    <property type="evidence" value="ECO:0007669"/>
    <property type="project" value="TreeGrafter"/>
</dbReference>
<dbReference type="EMBL" id="VTPC01088119">
    <property type="protein sequence ID" value="KAF2886308.1"/>
    <property type="molecule type" value="Genomic_DNA"/>
</dbReference>
<evidence type="ECO:0000256" key="1">
    <source>
        <dbReference type="SAM" id="SignalP"/>
    </source>
</evidence>
<accession>A0A8K0CKU4</accession>
<dbReference type="PANTHER" id="PTHR11008">
    <property type="entry name" value="PROTEIN TAKEOUT-LIKE PROTEIN"/>
    <property type="match status" value="1"/>
</dbReference>
<keyword evidence="3" id="KW-1185">Reference proteome</keyword>
<dbReference type="PANTHER" id="PTHR11008:SF32">
    <property type="entry name" value="CIRCADIAN CLOCK-CONTROLLED PROTEIN DAYWAKE-RELATED"/>
    <property type="match status" value="1"/>
</dbReference>
<reference evidence="2" key="1">
    <citation type="submission" date="2019-08" db="EMBL/GenBank/DDBJ databases">
        <title>The genome of the North American firefly Photinus pyralis.</title>
        <authorList>
            <consortium name="Photinus pyralis genome working group"/>
            <person name="Fallon T.R."/>
            <person name="Sander Lower S.E."/>
            <person name="Weng J.-K."/>
        </authorList>
    </citation>
    <scope>NUCLEOTIDE SEQUENCE</scope>
    <source>
        <strain evidence="2">TRF0915ILg1</strain>
        <tissue evidence="2">Whole body</tissue>
    </source>
</reference>
<organism evidence="2 3">
    <name type="scientific">Ignelater luminosus</name>
    <name type="common">Cucubano</name>
    <name type="synonym">Pyrophorus luminosus</name>
    <dbReference type="NCBI Taxonomy" id="2038154"/>
    <lineage>
        <taxon>Eukaryota</taxon>
        <taxon>Metazoa</taxon>
        <taxon>Ecdysozoa</taxon>
        <taxon>Arthropoda</taxon>
        <taxon>Hexapoda</taxon>
        <taxon>Insecta</taxon>
        <taxon>Pterygota</taxon>
        <taxon>Neoptera</taxon>
        <taxon>Endopterygota</taxon>
        <taxon>Coleoptera</taxon>
        <taxon>Polyphaga</taxon>
        <taxon>Elateriformia</taxon>
        <taxon>Elateroidea</taxon>
        <taxon>Elateridae</taxon>
        <taxon>Agrypninae</taxon>
        <taxon>Pyrophorini</taxon>
        <taxon>Ignelater</taxon>
    </lineage>
</organism>
<evidence type="ECO:0000313" key="2">
    <source>
        <dbReference type="EMBL" id="KAF2886308.1"/>
    </source>
</evidence>
<comment type="caution">
    <text evidence="2">The sequence shown here is derived from an EMBL/GenBank/DDBJ whole genome shotgun (WGS) entry which is preliminary data.</text>
</comment>